<organism evidence="9 10">
    <name type="scientific">Triplophysa tibetana</name>
    <dbReference type="NCBI Taxonomy" id="1572043"/>
    <lineage>
        <taxon>Eukaryota</taxon>
        <taxon>Metazoa</taxon>
        <taxon>Chordata</taxon>
        <taxon>Craniata</taxon>
        <taxon>Vertebrata</taxon>
        <taxon>Euteleostomi</taxon>
        <taxon>Actinopterygii</taxon>
        <taxon>Neopterygii</taxon>
        <taxon>Teleostei</taxon>
        <taxon>Ostariophysi</taxon>
        <taxon>Cypriniformes</taxon>
        <taxon>Nemacheilidae</taxon>
        <taxon>Triplophysa</taxon>
    </lineage>
</organism>
<dbReference type="GO" id="GO:0007528">
    <property type="term" value="P:neuromuscular junction development"/>
    <property type="evidence" value="ECO:0007669"/>
    <property type="project" value="TreeGrafter"/>
</dbReference>
<dbReference type="PANTHER" id="PTHR12587:SF18">
    <property type="entry name" value="LIPRIN-BETA-2"/>
    <property type="match status" value="1"/>
</dbReference>
<dbReference type="FunFam" id="1.10.150.50:FF:000017">
    <property type="entry name" value="Liprin-beta-1 isoform 1"/>
    <property type="match status" value="1"/>
</dbReference>
<dbReference type="InterPro" id="IPR013761">
    <property type="entry name" value="SAM/pointed_sf"/>
</dbReference>
<feature type="domain" description="SAM" evidence="8">
    <location>
        <begin position="735"/>
        <end position="793"/>
    </location>
</feature>
<evidence type="ECO:0000256" key="5">
    <source>
        <dbReference type="ARBA" id="ARBA00060046"/>
    </source>
</evidence>
<dbReference type="FunFam" id="1.10.150.50:FF:000007">
    <property type="entry name" value="Liprin-beta-1 isoform 1"/>
    <property type="match status" value="1"/>
</dbReference>
<dbReference type="Pfam" id="PF00536">
    <property type="entry name" value="SAM_1"/>
    <property type="match status" value="2"/>
</dbReference>
<keyword evidence="4 6" id="KW-0175">Coiled coil</keyword>
<dbReference type="Pfam" id="PF26022">
    <property type="entry name" value="CC_Liprin_beta"/>
    <property type="match status" value="1"/>
</dbReference>
<evidence type="ECO:0000256" key="6">
    <source>
        <dbReference type="SAM" id="Coils"/>
    </source>
</evidence>
<dbReference type="InterPro" id="IPR029515">
    <property type="entry name" value="Liprin"/>
</dbReference>
<dbReference type="PANTHER" id="PTHR12587">
    <property type="entry name" value="LAR INTERACTING PROTEIN LIP -RELATED PROTEIN"/>
    <property type="match status" value="1"/>
</dbReference>
<keyword evidence="3" id="KW-0677">Repeat</keyword>
<dbReference type="GO" id="GO:0005829">
    <property type="term" value="C:cytosol"/>
    <property type="evidence" value="ECO:0007669"/>
    <property type="project" value="UniProtKB-ARBA"/>
</dbReference>
<keyword evidence="10" id="KW-1185">Reference proteome</keyword>
<feature type="compositionally biased region" description="Basic residues" evidence="7">
    <location>
        <begin position="599"/>
        <end position="612"/>
    </location>
</feature>
<dbReference type="AlphaFoldDB" id="A0A5A9PRY3"/>
<feature type="compositionally biased region" description="Polar residues" evidence="7">
    <location>
        <begin position="572"/>
        <end position="593"/>
    </location>
</feature>
<dbReference type="Pfam" id="PF07647">
    <property type="entry name" value="SAM_2"/>
    <property type="match status" value="1"/>
</dbReference>
<evidence type="ECO:0000256" key="2">
    <source>
        <dbReference type="ARBA" id="ARBA00022553"/>
    </source>
</evidence>
<evidence type="ECO:0000313" key="9">
    <source>
        <dbReference type="EMBL" id="KAA0724495.1"/>
    </source>
</evidence>
<feature type="region of interest" description="Disordered" evidence="7">
    <location>
        <begin position="957"/>
        <end position="979"/>
    </location>
</feature>
<dbReference type="CDD" id="cd09563">
    <property type="entry name" value="SAM_liprin-beta1_2_repeat1"/>
    <property type="match status" value="1"/>
</dbReference>
<feature type="compositionally biased region" description="Polar residues" evidence="7">
    <location>
        <begin position="507"/>
        <end position="518"/>
    </location>
</feature>
<feature type="region of interest" description="Disordered" evidence="7">
    <location>
        <begin position="507"/>
        <end position="629"/>
    </location>
</feature>
<evidence type="ECO:0000256" key="4">
    <source>
        <dbReference type="ARBA" id="ARBA00023054"/>
    </source>
</evidence>
<dbReference type="Gene3D" id="1.10.150.50">
    <property type="entry name" value="Transcription Factor, Ets-1"/>
    <property type="match status" value="3"/>
</dbReference>
<name>A0A5A9PRY3_9TELE</name>
<dbReference type="SUPFAM" id="SSF47769">
    <property type="entry name" value="SAM/Pointed domain"/>
    <property type="match status" value="3"/>
</dbReference>
<dbReference type="EMBL" id="SOYY01000002">
    <property type="protein sequence ID" value="KAA0724495.1"/>
    <property type="molecule type" value="Genomic_DNA"/>
</dbReference>
<dbReference type="InterPro" id="IPR037617">
    <property type="entry name" value="LIPB1/2_SAM_1"/>
</dbReference>
<feature type="compositionally biased region" description="Basic and acidic residues" evidence="7">
    <location>
        <begin position="562"/>
        <end position="571"/>
    </location>
</feature>
<comment type="caution">
    <text evidence="9">The sequence shown here is derived from an EMBL/GenBank/DDBJ whole genome shotgun (WGS) entry which is preliminary data.</text>
</comment>
<evidence type="ECO:0000259" key="8">
    <source>
        <dbReference type="PROSITE" id="PS50105"/>
    </source>
</evidence>
<comment type="function">
    <text evidence="5">May regulate the disassembly of focal adhesions. Did not bind receptor-like tyrosine phosphatases type 2A.</text>
</comment>
<feature type="region of interest" description="Disordered" evidence="7">
    <location>
        <begin position="899"/>
        <end position="922"/>
    </location>
</feature>
<dbReference type="CDD" id="cd09569">
    <property type="entry name" value="SAM_liprin-beta1_2_repeat3"/>
    <property type="match status" value="1"/>
</dbReference>
<protein>
    <submittedName>
        <fullName evidence="9">Liprin-beta-2 Coiled-coil-like protein 1</fullName>
    </submittedName>
</protein>
<dbReference type="InterPro" id="IPR001660">
    <property type="entry name" value="SAM"/>
</dbReference>
<comment type="similarity">
    <text evidence="1">Belongs to the liprin family. Liprin-beta subfamily.</text>
</comment>
<feature type="compositionally biased region" description="Basic and acidic residues" evidence="7">
    <location>
        <begin position="964"/>
        <end position="973"/>
    </location>
</feature>
<feature type="region of interest" description="Disordered" evidence="7">
    <location>
        <begin position="434"/>
        <end position="454"/>
    </location>
</feature>
<dbReference type="InterPro" id="IPR037619">
    <property type="entry name" value="LIPB1/2_SAM_3rd"/>
</dbReference>
<evidence type="ECO:0000256" key="3">
    <source>
        <dbReference type="ARBA" id="ARBA00022737"/>
    </source>
</evidence>
<proteinExistence type="inferred from homology"/>
<dbReference type="PROSITE" id="PS50105">
    <property type="entry name" value="SAM_DOMAIN"/>
    <property type="match status" value="3"/>
</dbReference>
<dbReference type="Proteomes" id="UP000324632">
    <property type="component" value="Chromosome 2"/>
</dbReference>
<feature type="domain" description="SAM" evidence="8">
    <location>
        <begin position="818"/>
        <end position="849"/>
    </location>
</feature>
<dbReference type="GO" id="GO:0048786">
    <property type="term" value="C:presynaptic active zone"/>
    <property type="evidence" value="ECO:0007669"/>
    <property type="project" value="TreeGrafter"/>
</dbReference>
<dbReference type="InterPro" id="IPR058914">
    <property type="entry name" value="LIPB1/2_CC"/>
</dbReference>
<reference evidence="9 10" key="1">
    <citation type="journal article" date="2019" name="Mol. Ecol. Resour.">
        <title>Chromosome-level genome assembly of Triplophysa tibetana, a fish adapted to the harsh high-altitude environment of the Tibetan Plateau.</title>
        <authorList>
            <person name="Yang X."/>
            <person name="Liu H."/>
            <person name="Ma Z."/>
            <person name="Zou Y."/>
            <person name="Zou M."/>
            <person name="Mao Y."/>
            <person name="Li X."/>
            <person name="Wang H."/>
            <person name="Chen T."/>
            <person name="Wang W."/>
            <person name="Yang R."/>
        </authorList>
    </citation>
    <scope>NUCLEOTIDE SEQUENCE [LARGE SCALE GENOMIC DNA]</scope>
    <source>
        <strain evidence="9">TTIB1903HZAU</strain>
        <tissue evidence="9">Muscle</tissue>
    </source>
</reference>
<dbReference type="SMART" id="SM00454">
    <property type="entry name" value="SAM"/>
    <property type="match status" value="3"/>
</dbReference>
<feature type="domain" description="SAM" evidence="8">
    <location>
        <begin position="658"/>
        <end position="722"/>
    </location>
</feature>
<dbReference type="CDD" id="cd09566">
    <property type="entry name" value="SAM_liprin-beta1_2_repeat2"/>
    <property type="match status" value="1"/>
</dbReference>
<evidence type="ECO:0000313" key="10">
    <source>
        <dbReference type="Proteomes" id="UP000324632"/>
    </source>
</evidence>
<evidence type="ECO:0000256" key="7">
    <source>
        <dbReference type="SAM" id="MobiDB-lite"/>
    </source>
</evidence>
<feature type="coiled-coil region" evidence="6">
    <location>
        <begin position="101"/>
        <end position="128"/>
    </location>
</feature>
<keyword evidence="2" id="KW-0597">Phosphoprotein</keyword>
<accession>A0A5A9PRY3</accession>
<feature type="coiled-coil region" evidence="6">
    <location>
        <begin position="279"/>
        <end position="377"/>
    </location>
</feature>
<gene>
    <name evidence="9" type="ORF">E1301_Tti003763</name>
</gene>
<dbReference type="InterPro" id="IPR037618">
    <property type="entry name" value="LIPB1/2_SAM_2nd"/>
</dbReference>
<dbReference type="FunFam" id="1.10.150.50:FF:000005">
    <property type="entry name" value="Liprin-beta-1 isoform 1"/>
    <property type="match status" value="1"/>
</dbReference>
<evidence type="ECO:0000256" key="1">
    <source>
        <dbReference type="ARBA" id="ARBA00007547"/>
    </source>
</evidence>
<sequence>MQMQSTPCTMASDASHMLEAALEQMDDIIAGSKAAVEYSNGLYDLGSPVSVGPLQVLQLAEELRLALELQAGEEGRTSLRSQLPCSTAQTLINWLERGSVNHQSSSNNESYQERLARLEGDKESLVLQVSVLTDQVEAQGEKIRDLESSLEDHHHKLISTEEMLQQELRSRTSLETQKLELIDEVSGLKLKLVGMEDTHNNTEEEERHHKAESVVNLISELQEQMCKFQEEISTRIQKQQALESQGDAAAREAYDQSPDVGLGASDAEECGCRCRGGGENALLQELHLLKTKVDELEGEKSQYERKLKATKLSITYSLHVCYQSLMTKLSTLKLTVEHTQVERQHWEERCRTAQAEMGKLQQLLAAKDTEIERLQNQLLSRGTVSSDITERDQELQRLRSGMETLIVTNNEKDRHIEELNAMLGQYRKIKDSFSPVANDPLLSGSSEEDLSGGRKIRSLTHKAYSDIIRSELQMSSRGPSPLLVSPPGLQRELDSRSISRMLSTSLEELQSGRSQTNRYHTDNNKYQTLPGHFSRPEQNGMRLQASSPLQLSPDESEGSEFNLRKSEKADDSTLSDLSPISSGVDSGQQSPVSPENKKNQKGFRKLWGKIRRTQSGSLPADSDSEFKRGGFRATAGPRLTCLGIGASPREMNAPFSKWSCDQVCAWMEEFGLGQYAHMARQWVTSGQSLLSASPQDIEKELGIKHPLHRKKLQLALRSINTKITEKSSELHHVWVTRWLDDIGLPQYKDQFSEARVDGRMLQYFTVNDLLFLKVTSQLHHLSIKCAIHVLHVNKFNPNCLKRRPGDENMTSPSEVVQWSNHRVMEWLRSVDLAEYAPNLRGSGVHGGLIILEPRFNSETLAMLLNIPTQKTLLRRHLATKFNTLVGSQAQQEKREYMESPGYTPLTTTGKVRPRKTGFSTFGHRKKRGEDCTDYICPLDASQAQALLNGTSRPYSGFRGLSPIFDRDPERREQVGPPQN</sequence>